<reference evidence="1" key="1">
    <citation type="submission" date="2023-10" db="EMBL/GenBank/DDBJ databases">
        <title>Genome assembly of Pristionchus species.</title>
        <authorList>
            <person name="Yoshida K."/>
            <person name="Sommer R.J."/>
        </authorList>
    </citation>
    <scope>NUCLEOTIDE SEQUENCE</scope>
    <source>
        <strain evidence="1">RS0144</strain>
    </source>
</reference>
<dbReference type="AlphaFoldDB" id="A0AAV5T498"/>
<accession>A0AAV5T498</accession>
<keyword evidence="2" id="KW-1185">Reference proteome</keyword>
<gene>
    <name evidence="1" type="ORF">PENTCL1PPCAC_12591</name>
</gene>
<organism evidence="1 2">
    <name type="scientific">Pristionchus entomophagus</name>
    <dbReference type="NCBI Taxonomy" id="358040"/>
    <lineage>
        <taxon>Eukaryota</taxon>
        <taxon>Metazoa</taxon>
        <taxon>Ecdysozoa</taxon>
        <taxon>Nematoda</taxon>
        <taxon>Chromadorea</taxon>
        <taxon>Rhabditida</taxon>
        <taxon>Rhabditina</taxon>
        <taxon>Diplogasteromorpha</taxon>
        <taxon>Diplogasteroidea</taxon>
        <taxon>Neodiplogasteridae</taxon>
        <taxon>Pristionchus</taxon>
    </lineage>
</organism>
<protein>
    <recommendedName>
        <fullName evidence="3">ETS domain-containing protein</fullName>
    </recommendedName>
</protein>
<feature type="non-terminal residue" evidence="1">
    <location>
        <position position="1"/>
    </location>
</feature>
<evidence type="ECO:0000313" key="1">
    <source>
        <dbReference type="EMBL" id="GMS90416.1"/>
    </source>
</evidence>
<dbReference type="EMBL" id="BTSX01000003">
    <property type="protein sequence ID" value="GMS90416.1"/>
    <property type="molecule type" value="Genomic_DNA"/>
</dbReference>
<evidence type="ECO:0000313" key="2">
    <source>
        <dbReference type="Proteomes" id="UP001432027"/>
    </source>
</evidence>
<evidence type="ECO:0008006" key="3">
    <source>
        <dbReference type="Google" id="ProtNLM"/>
    </source>
</evidence>
<name>A0AAV5T498_9BILA</name>
<comment type="caution">
    <text evidence="1">The sequence shown here is derived from an EMBL/GenBank/DDBJ whole genome shotgun (WGS) entry which is preliminary data.</text>
</comment>
<proteinExistence type="predicted"/>
<dbReference type="Proteomes" id="UP001432027">
    <property type="component" value="Unassembled WGS sequence"/>
</dbReference>
<sequence length="150" mass="17286">LNQKDQSWMAATGQFRFHGSDFPHFVLLALRKVEYDFMYWVDKPKGIFFVDMSSSSKLRSTWEEKSGLDWAREQQFKNALNKFASSHSSIIYQNDPICWRFDMSLEEGRNVFSLVEQDGSTEPEPIEEAPEVLAGMNLGKTDTCANDTQE</sequence>